<keyword evidence="5" id="KW-0808">Transferase</keyword>
<proteinExistence type="inferred from homology"/>
<dbReference type="PANTHER" id="PTHR46913:SF22">
    <property type="entry name" value="RING-TYPE E3 UBIQUITIN TRANSFERASE"/>
    <property type="match status" value="1"/>
</dbReference>
<evidence type="ECO:0000256" key="8">
    <source>
        <dbReference type="ARBA" id="ARBA00022771"/>
    </source>
</evidence>
<evidence type="ECO:0000313" key="19">
    <source>
        <dbReference type="Proteomes" id="UP001054252"/>
    </source>
</evidence>
<name>A0AAV5KWJ4_9ROSI</name>
<feature type="region of interest" description="Disordered" evidence="15">
    <location>
        <begin position="291"/>
        <end position="313"/>
    </location>
</feature>
<dbReference type="CDD" id="cd16461">
    <property type="entry name" value="RING-H2_EL5-like"/>
    <property type="match status" value="1"/>
</dbReference>
<dbReference type="SUPFAM" id="SSF57850">
    <property type="entry name" value="RING/U-box"/>
    <property type="match status" value="1"/>
</dbReference>
<dbReference type="InterPro" id="IPR001841">
    <property type="entry name" value="Znf_RING"/>
</dbReference>
<feature type="domain" description="RING-type" evidence="17">
    <location>
        <begin position="138"/>
        <end position="180"/>
    </location>
</feature>
<keyword evidence="10" id="KW-0862">Zinc</keyword>
<dbReference type="Proteomes" id="UP001054252">
    <property type="component" value="Unassembled WGS sequence"/>
</dbReference>
<comment type="similarity">
    <text evidence="13">Belongs to the RING-type zinc finger family. ATL subfamily.</text>
</comment>
<dbReference type="GO" id="GO:0016567">
    <property type="term" value="P:protein ubiquitination"/>
    <property type="evidence" value="ECO:0007669"/>
    <property type="project" value="InterPro"/>
</dbReference>
<evidence type="ECO:0000313" key="18">
    <source>
        <dbReference type="EMBL" id="GKV29046.1"/>
    </source>
</evidence>
<evidence type="ECO:0000256" key="2">
    <source>
        <dbReference type="ARBA" id="ARBA00004167"/>
    </source>
</evidence>
<dbReference type="Pfam" id="PF13639">
    <property type="entry name" value="zf-RING_2"/>
    <property type="match status" value="1"/>
</dbReference>
<dbReference type="SMART" id="SM00184">
    <property type="entry name" value="RING"/>
    <property type="match status" value="1"/>
</dbReference>
<evidence type="ECO:0000256" key="3">
    <source>
        <dbReference type="ARBA" id="ARBA00004906"/>
    </source>
</evidence>
<evidence type="ECO:0000256" key="6">
    <source>
        <dbReference type="ARBA" id="ARBA00022692"/>
    </source>
</evidence>
<dbReference type="PANTHER" id="PTHR46913">
    <property type="entry name" value="RING-H2 FINGER PROTEIN ATL16"/>
    <property type="match status" value="1"/>
</dbReference>
<comment type="caution">
    <text evidence="18">The sequence shown here is derived from an EMBL/GenBank/DDBJ whole genome shotgun (WGS) entry which is preliminary data.</text>
</comment>
<evidence type="ECO:0000256" key="13">
    <source>
        <dbReference type="ARBA" id="ARBA00024209"/>
    </source>
</evidence>
<dbReference type="GO" id="GO:0016020">
    <property type="term" value="C:membrane"/>
    <property type="evidence" value="ECO:0007669"/>
    <property type="project" value="UniProtKB-SubCell"/>
</dbReference>
<protein>
    <recommendedName>
        <fullName evidence="4">RING-type E3 ubiquitin transferase</fullName>
        <ecNumber evidence="4">2.3.2.27</ecNumber>
    </recommendedName>
</protein>
<gene>
    <name evidence="18" type="ORF">SLEP1_g38019</name>
</gene>
<sequence length="359" mass="39461">MSSAGSPPNPWPPFDAYRDCAQGICSIYCPQWCYLIFPPPPPSGLNDDSSSTDFSPLIIAVIGILASAFILLSYYTIISKYCRRRGHDNSSTELNENRDEMSNNGLQGASAGLDEALMKSITVCKYRKGEGLVEGTDCSVCLSEFEEDESLKLMPKCNHAFHVPCIDTWLKSHSSCPLCRANIASSAGLPNQAQVLIQETVPGFNASALQYRHQNDAILVIQDIESGVREELVACLVGAFENVPKTPAQAAIGTENATEIRPFRRSASFSSSPCQGQLSVADILRISEEEDDDDIPVDHPQSSAGIGSSKQFDGKMKRSISTGRFMSSRYERFMSSRYERGVSLFSIENKHIPMYKIKN</sequence>
<keyword evidence="11 16" id="KW-1133">Transmembrane helix</keyword>
<dbReference type="InterPro" id="IPR044600">
    <property type="entry name" value="ATL1/ATL16-like"/>
</dbReference>
<reference evidence="18 19" key="1">
    <citation type="journal article" date="2021" name="Commun. Biol.">
        <title>The genome of Shorea leprosula (Dipterocarpaceae) highlights the ecological relevance of drought in aseasonal tropical rainforests.</title>
        <authorList>
            <person name="Ng K.K.S."/>
            <person name="Kobayashi M.J."/>
            <person name="Fawcett J.A."/>
            <person name="Hatakeyama M."/>
            <person name="Paape T."/>
            <person name="Ng C.H."/>
            <person name="Ang C.C."/>
            <person name="Tnah L.H."/>
            <person name="Lee C.T."/>
            <person name="Nishiyama T."/>
            <person name="Sese J."/>
            <person name="O'Brien M.J."/>
            <person name="Copetti D."/>
            <person name="Mohd Noor M.I."/>
            <person name="Ong R.C."/>
            <person name="Putra M."/>
            <person name="Sireger I.Z."/>
            <person name="Indrioko S."/>
            <person name="Kosugi Y."/>
            <person name="Izuno A."/>
            <person name="Isagi Y."/>
            <person name="Lee S.L."/>
            <person name="Shimizu K.K."/>
        </authorList>
    </citation>
    <scope>NUCLEOTIDE SEQUENCE [LARGE SCALE GENOMIC DNA]</scope>
    <source>
        <strain evidence="18">214</strain>
    </source>
</reference>
<evidence type="ECO:0000256" key="7">
    <source>
        <dbReference type="ARBA" id="ARBA00022723"/>
    </source>
</evidence>
<evidence type="ECO:0000256" key="5">
    <source>
        <dbReference type="ARBA" id="ARBA00022679"/>
    </source>
</evidence>
<keyword evidence="12 16" id="KW-0472">Membrane</keyword>
<evidence type="ECO:0000256" key="15">
    <source>
        <dbReference type="SAM" id="MobiDB-lite"/>
    </source>
</evidence>
<comment type="pathway">
    <text evidence="3">Protein modification; protein ubiquitination.</text>
</comment>
<keyword evidence="8 14" id="KW-0863">Zinc-finger</keyword>
<evidence type="ECO:0000256" key="1">
    <source>
        <dbReference type="ARBA" id="ARBA00000900"/>
    </source>
</evidence>
<accession>A0AAV5KWJ4</accession>
<comment type="catalytic activity">
    <reaction evidence="1">
        <text>S-ubiquitinyl-[E2 ubiquitin-conjugating enzyme]-L-cysteine + [acceptor protein]-L-lysine = [E2 ubiquitin-conjugating enzyme]-L-cysteine + N(6)-ubiquitinyl-[acceptor protein]-L-lysine.</text>
        <dbReference type="EC" id="2.3.2.27"/>
    </reaction>
</comment>
<dbReference type="EC" id="2.3.2.27" evidence="4"/>
<dbReference type="EMBL" id="BPVZ01000081">
    <property type="protein sequence ID" value="GKV29046.1"/>
    <property type="molecule type" value="Genomic_DNA"/>
</dbReference>
<comment type="subcellular location">
    <subcellularLocation>
        <location evidence="2">Membrane</location>
        <topology evidence="2">Single-pass membrane protein</topology>
    </subcellularLocation>
</comment>
<keyword evidence="6 16" id="KW-0812">Transmembrane</keyword>
<dbReference type="AlphaFoldDB" id="A0AAV5KWJ4"/>
<dbReference type="InterPro" id="IPR013083">
    <property type="entry name" value="Znf_RING/FYVE/PHD"/>
</dbReference>
<keyword evidence="19" id="KW-1185">Reference proteome</keyword>
<organism evidence="18 19">
    <name type="scientific">Rubroshorea leprosula</name>
    <dbReference type="NCBI Taxonomy" id="152421"/>
    <lineage>
        <taxon>Eukaryota</taxon>
        <taxon>Viridiplantae</taxon>
        <taxon>Streptophyta</taxon>
        <taxon>Embryophyta</taxon>
        <taxon>Tracheophyta</taxon>
        <taxon>Spermatophyta</taxon>
        <taxon>Magnoliopsida</taxon>
        <taxon>eudicotyledons</taxon>
        <taxon>Gunneridae</taxon>
        <taxon>Pentapetalae</taxon>
        <taxon>rosids</taxon>
        <taxon>malvids</taxon>
        <taxon>Malvales</taxon>
        <taxon>Dipterocarpaceae</taxon>
        <taxon>Rubroshorea</taxon>
    </lineage>
</organism>
<keyword evidence="7" id="KW-0479">Metal-binding</keyword>
<dbReference type="FunFam" id="3.30.40.10:FF:000233">
    <property type="entry name" value="RING-H2 finger protein ATL54"/>
    <property type="match status" value="1"/>
</dbReference>
<feature type="transmembrane region" description="Helical" evidence="16">
    <location>
        <begin position="54"/>
        <end position="77"/>
    </location>
</feature>
<evidence type="ECO:0000256" key="11">
    <source>
        <dbReference type="ARBA" id="ARBA00022989"/>
    </source>
</evidence>
<evidence type="ECO:0000256" key="14">
    <source>
        <dbReference type="PROSITE-ProRule" id="PRU00175"/>
    </source>
</evidence>
<evidence type="ECO:0000259" key="17">
    <source>
        <dbReference type="PROSITE" id="PS50089"/>
    </source>
</evidence>
<evidence type="ECO:0000256" key="16">
    <source>
        <dbReference type="SAM" id="Phobius"/>
    </source>
</evidence>
<dbReference type="GO" id="GO:0008270">
    <property type="term" value="F:zinc ion binding"/>
    <property type="evidence" value="ECO:0007669"/>
    <property type="project" value="UniProtKB-KW"/>
</dbReference>
<dbReference type="Gene3D" id="3.30.40.10">
    <property type="entry name" value="Zinc/RING finger domain, C3HC4 (zinc finger)"/>
    <property type="match status" value="1"/>
</dbReference>
<evidence type="ECO:0000256" key="12">
    <source>
        <dbReference type="ARBA" id="ARBA00023136"/>
    </source>
</evidence>
<evidence type="ECO:0000256" key="4">
    <source>
        <dbReference type="ARBA" id="ARBA00012483"/>
    </source>
</evidence>
<dbReference type="GO" id="GO:0061630">
    <property type="term" value="F:ubiquitin protein ligase activity"/>
    <property type="evidence" value="ECO:0007669"/>
    <property type="project" value="UniProtKB-EC"/>
</dbReference>
<keyword evidence="9" id="KW-0833">Ubl conjugation pathway</keyword>
<dbReference type="PROSITE" id="PS50089">
    <property type="entry name" value="ZF_RING_2"/>
    <property type="match status" value="1"/>
</dbReference>
<evidence type="ECO:0000256" key="9">
    <source>
        <dbReference type="ARBA" id="ARBA00022786"/>
    </source>
</evidence>
<feature type="compositionally biased region" description="Polar residues" evidence="15">
    <location>
        <begin position="300"/>
        <end position="311"/>
    </location>
</feature>
<evidence type="ECO:0000256" key="10">
    <source>
        <dbReference type="ARBA" id="ARBA00022833"/>
    </source>
</evidence>